<dbReference type="AlphaFoldDB" id="A0A2T0JI98"/>
<dbReference type="RefSeq" id="WP_106330933.1">
    <property type="nucleotide sequence ID" value="NZ_BOMO01000163.1"/>
</dbReference>
<feature type="region of interest" description="Disordered" evidence="1">
    <location>
        <begin position="39"/>
        <end position="59"/>
    </location>
</feature>
<name>A0A2T0JI98_9ACTN</name>
<dbReference type="Proteomes" id="UP000239415">
    <property type="component" value="Unassembled WGS sequence"/>
</dbReference>
<reference evidence="2 3" key="1">
    <citation type="submission" date="2018-03" db="EMBL/GenBank/DDBJ databases">
        <title>Genomic Encyclopedia of Archaeal and Bacterial Type Strains, Phase II (KMG-II): from individual species to whole genera.</title>
        <authorList>
            <person name="Goeker M."/>
        </authorList>
    </citation>
    <scope>NUCLEOTIDE SEQUENCE [LARGE SCALE GENOMIC DNA]</scope>
    <source>
        <strain evidence="2 3">DSM 43146</strain>
    </source>
</reference>
<dbReference type="OrthoDB" id="5121536at2"/>
<organism evidence="2 3">
    <name type="scientific">Actinoplanes italicus</name>
    <dbReference type="NCBI Taxonomy" id="113567"/>
    <lineage>
        <taxon>Bacteria</taxon>
        <taxon>Bacillati</taxon>
        <taxon>Actinomycetota</taxon>
        <taxon>Actinomycetes</taxon>
        <taxon>Micromonosporales</taxon>
        <taxon>Micromonosporaceae</taxon>
        <taxon>Actinoplanes</taxon>
    </lineage>
</organism>
<accession>A0A2T0JI98</accession>
<dbReference type="EMBL" id="PVMZ01000042">
    <property type="protein sequence ID" value="PRX07367.1"/>
    <property type="molecule type" value="Genomic_DNA"/>
</dbReference>
<keyword evidence="3" id="KW-1185">Reference proteome</keyword>
<protein>
    <submittedName>
        <fullName evidence="2">Uncharacterized protein</fullName>
    </submittedName>
</protein>
<comment type="caution">
    <text evidence="2">The sequence shown here is derived from an EMBL/GenBank/DDBJ whole genome shotgun (WGS) entry which is preliminary data.</text>
</comment>
<proteinExistence type="predicted"/>
<evidence type="ECO:0000313" key="2">
    <source>
        <dbReference type="EMBL" id="PRX07367.1"/>
    </source>
</evidence>
<evidence type="ECO:0000256" key="1">
    <source>
        <dbReference type="SAM" id="MobiDB-lite"/>
    </source>
</evidence>
<sequence length="108" mass="11569">MAETIYLQTAGGPVAHDLPLHWAIQEQLSKGYITRVNEDGTPWAEPAPVPEADPNEVPTGTVSAVLDWVGEDRERAARALEAENAAEKPRTTLVAALTALASEPDPDE</sequence>
<evidence type="ECO:0000313" key="3">
    <source>
        <dbReference type="Proteomes" id="UP000239415"/>
    </source>
</evidence>
<gene>
    <name evidence="2" type="ORF">CLV67_14242</name>
</gene>